<gene>
    <name evidence="2" type="ORF">SM436_36690</name>
</gene>
<dbReference type="PANTHER" id="PTHR30298:SF0">
    <property type="entry name" value="PROTEIN YBFL-RELATED"/>
    <property type="match status" value="1"/>
</dbReference>
<dbReference type="InterPro" id="IPR032806">
    <property type="entry name" value="YbfD_N"/>
</dbReference>
<dbReference type="InterPro" id="IPR047647">
    <property type="entry name" value="ISAs1_transpos"/>
</dbReference>
<dbReference type="RefSeq" id="WP_371946280.1">
    <property type="nucleotide sequence ID" value="NZ_JAXCEH010000045.1"/>
</dbReference>
<dbReference type="Pfam" id="PF13808">
    <property type="entry name" value="DDE_Tnp_1_assoc"/>
    <property type="match status" value="1"/>
</dbReference>
<proteinExistence type="predicted"/>
<dbReference type="EMBL" id="JAXCEH010000045">
    <property type="protein sequence ID" value="MFA1559263.1"/>
    <property type="molecule type" value="Genomic_DNA"/>
</dbReference>
<name>A0ABV4RAK5_9ACTN</name>
<evidence type="ECO:0000313" key="2">
    <source>
        <dbReference type="EMBL" id="MFA1559263.1"/>
    </source>
</evidence>
<accession>A0ABV4RAK5</accession>
<dbReference type="PANTHER" id="PTHR30298">
    <property type="entry name" value="H REPEAT-ASSOCIATED PREDICTED TRANSPOSASE"/>
    <property type="match status" value="1"/>
</dbReference>
<comment type="caution">
    <text evidence="2">The sequence shown here is derived from an EMBL/GenBank/DDBJ whole genome shotgun (WGS) entry which is preliminary data.</text>
</comment>
<sequence>MLAGVTDPRDPRGVRHPLVAVLGVAVMATLAGAANYRELGSVASDLPQRLLGLLGARWDQARRALAAPSGATLRRVLTRLDADELDAAVGAWLREHAVCDAEGWAIALDGKDLHGSWDAGGRLVLFSAMVHRTGRHDAVVLGQITVPEGTTETTQVRTLLDPMDIAGALVTADAAHTCIETARYLVEDKQADYLLTIKGNRSSLHAAA</sequence>
<dbReference type="InterPro" id="IPR051698">
    <property type="entry name" value="Transposase_11-like"/>
</dbReference>
<keyword evidence="3" id="KW-1185">Reference proteome</keyword>
<evidence type="ECO:0000313" key="3">
    <source>
        <dbReference type="Proteomes" id="UP001569904"/>
    </source>
</evidence>
<dbReference type="NCBIfam" id="NF033564">
    <property type="entry name" value="transpos_ISAs1"/>
    <property type="match status" value="1"/>
</dbReference>
<reference evidence="2 3" key="1">
    <citation type="submission" date="2023-11" db="EMBL/GenBank/DDBJ databases">
        <title>Actinomadura monticuli sp. nov., isolated from volcanic ash.</title>
        <authorList>
            <person name="Lee S.D."/>
            <person name="Yang H."/>
            <person name="Kim I.S."/>
        </authorList>
    </citation>
    <scope>NUCLEOTIDE SEQUENCE [LARGE SCALE GENOMIC DNA]</scope>
    <source>
        <strain evidence="2 3">DSM 45346</strain>
    </source>
</reference>
<protein>
    <submittedName>
        <fullName evidence="2">ISAs1 family transposase</fullName>
    </submittedName>
</protein>
<feature type="domain" description="H repeat-associated protein N-terminal" evidence="1">
    <location>
        <begin position="2"/>
        <end position="93"/>
    </location>
</feature>
<organism evidence="2 3">
    <name type="scientific">Actinomadura chokoriensis</name>
    <dbReference type="NCBI Taxonomy" id="454156"/>
    <lineage>
        <taxon>Bacteria</taxon>
        <taxon>Bacillati</taxon>
        <taxon>Actinomycetota</taxon>
        <taxon>Actinomycetes</taxon>
        <taxon>Streptosporangiales</taxon>
        <taxon>Thermomonosporaceae</taxon>
        <taxon>Actinomadura</taxon>
    </lineage>
</organism>
<evidence type="ECO:0000259" key="1">
    <source>
        <dbReference type="Pfam" id="PF13808"/>
    </source>
</evidence>
<dbReference type="Proteomes" id="UP001569904">
    <property type="component" value="Unassembled WGS sequence"/>
</dbReference>
<feature type="non-terminal residue" evidence="2">
    <location>
        <position position="208"/>
    </location>
</feature>